<dbReference type="Proteomes" id="UP000292781">
    <property type="component" value="Unassembled WGS sequence"/>
</dbReference>
<comment type="caution">
    <text evidence="2">The sequence shown here is derived from an EMBL/GenBank/DDBJ whole genome shotgun (WGS) entry which is preliminary data.</text>
</comment>
<keyword evidence="1" id="KW-1133">Transmembrane helix</keyword>
<dbReference type="EMBL" id="SJFN01000025">
    <property type="protein sequence ID" value="TBW35514.1"/>
    <property type="molecule type" value="Genomic_DNA"/>
</dbReference>
<keyword evidence="1" id="KW-0812">Transmembrane</keyword>
<organism evidence="2 3">
    <name type="scientific">Siculibacillus lacustris</name>
    <dbReference type="NCBI Taxonomy" id="1549641"/>
    <lineage>
        <taxon>Bacteria</taxon>
        <taxon>Pseudomonadati</taxon>
        <taxon>Pseudomonadota</taxon>
        <taxon>Alphaproteobacteria</taxon>
        <taxon>Hyphomicrobiales</taxon>
        <taxon>Ancalomicrobiaceae</taxon>
        <taxon>Siculibacillus</taxon>
    </lineage>
</organism>
<proteinExistence type="predicted"/>
<feature type="transmembrane region" description="Helical" evidence="1">
    <location>
        <begin position="37"/>
        <end position="59"/>
    </location>
</feature>
<evidence type="ECO:0000256" key="1">
    <source>
        <dbReference type="SAM" id="Phobius"/>
    </source>
</evidence>
<accession>A0A4Q9VJK2</accession>
<evidence type="ECO:0000313" key="3">
    <source>
        <dbReference type="Proteomes" id="UP000292781"/>
    </source>
</evidence>
<keyword evidence="3" id="KW-1185">Reference proteome</keyword>
<gene>
    <name evidence="2" type="ORF">EYW49_15930</name>
</gene>
<dbReference type="RefSeq" id="WP_131310613.1">
    <property type="nucleotide sequence ID" value="NZ_SJFN01000025.1"/>
</dbReference>
<evidence type="ECO:0000313" key="2">
    <source>
        <dbReference type="EMBL" id="TBW35514.1"/>
    </source>
</evidence>
<name>A0A4Q9VJK2_9HYPH</name>
<protein>
    <submittedName>
        <fullName evidence="2">Uncharacterized protein</fullName>
    </submittedName>
</protein>
<reference evidence="2 3" key="1">
    <citation type="submission" date="2019-02" db="EMBL/GenBank/DDBJ databases">
        <title>Siculibacillus lacustris gen. nov., sp. nov., a new rosette-forming bacterium isolated from a freshwater crater lake (Lake St. Ana, Romania).</title>
        <authorList>
            <person name="Felfoldi T."/>
            <person name="Marton Z."/>
            <person name="Szabo A."/>
            <person name="Mentes A."/>
            <person name="Boka K."/>
            <person name="Marialigeti K."/>
            <person name="Mathe I."/>
            <person name="Koncz M."/>
            <person name="Schumann P."/>
            <person name="Toth E."/>
        </authorList>
    </citation>
    <scope>NUCLEOTIDE SEQUENCE [LARGE SCALE GENOMIC DNA]</scope>
    <source>
        <strain evidence="2 3">SA-279</strain>
    </source>
</reference>
<dbReference type="AlphaFoldDB" id="A0A4Q9VJK2"/>
<keyword evidence="1" id="KW-0472">Membrane</keyword>
<sequence>MTTIDRQSSNLARGGETTPQHVDFLLERLARIPPRRLAVALIDGLSVVCALSFLLWFTVFMHGGR</sequence>